<dbReference type="GO" id="GO:0045739">
    <property type="term" value="P:positive regulation of DNA repair"/>
    <property type="evidence" value="ECO:0007669"/>
    <property type="project" value="UniProtKB-UniRule"/>
</dbReference>
<dbReference type="GO" id="GO:0007095">
    <property type="term" value="P:mitotic G2 DNA damage checkpoint signaling"/>
    <property type="evidence" value="ECO:0007669"/>
    <property type="project" value="UniProtKB-UniRule"/>
</dbReference>
<evidence type="ECO:0000313" key="17">
    <source>
        <dbReference type="Proteomes" id="UP000694388"/>
    </source>
</evidence>
<dbReference type="Pfam" id="PF06113">
    <property type="entry name" value="BRE"/>
    <property type="match status" value="1"/>
</dbReference>
<keyword evidence="8 15" id="KW-0498">Mitosis</keyword>
<dbReference type="CDD" id="cd23664">
    <property type="entry name" value="BRE"/>
    <property type="match status" value="1"/>
</dbReference>
<reference evidence="16" key="2">
    <citation type="submission" date="2025-09" db="UniProtKB">
        <authorList>
            <consortium name="Ensembl"/>
        </authorList>
    </citation>
    <scope>IDENTIFICATION</scope>
</reference>
<comment type="subcellular location">
    <subcellularLocation>
        <location evidence="15">Cytoplasm</location>
    </subcellularLocation>
    <subcellularLocation>
        <location evidence="1 15">Nucleus</location>
    </subcellularLocation>
    <text evidence="15">Localizes at sites of DNA damage at double-strand breaks (DSBs).</text>
</comment>
<proteinExistence type="inferred from homology"/>
<name>A0A8C4R9M2_EPTBU</name>
<dbReference type="Ensembl" id="ENSEBUT00000026843.1">
    <property type="protein sequence ID" value="ENSEBUP00000026267.1"/>
    <property type="gene ID" value="ENSEBUG00000016182.1"/>
</dbReference>
<evidence type="ECO:0000256" key="2">
    <source>
        <dbReference type="ARBA" id="ARBA00019438"/>
    </source>
</evidence>
<evidence type="ECO:0000256" key="6">
    <source>
        <dbReference type="ARBA" id="ARBA00022737"/>
    </source>
</evidence>
<dbReference type="GO" id="GO:0031593">
    <property type="term" value="F:polyubiquitin modification-dependent protein binding"/>
    <property type="evidence" value="ECO:0007669"/>
    <property type="project" value="UniProtKB-UniRule"/>
</dbReference>
<dbReference type="PANTHER" id="PTHR15189:SF7">
    <property type="entry name" value="BRISC AND BRCA1-A COMPLEX MEMBER 2"/>
    <property type="match status" value="1"/>
</dbReference>
<dbReference type="GO" id="GO:0006325">
    <property type="term" value="P:chromatin organization"/>
    <property type="evidence" value="ECO:0007669"/>
    <property type="project" value="UniProtKB-UniRule"/>
</dbReference>
<dbReference type="AlphaFoldDB" id="A0A8C4R9M2"/>
<comment type="domain">
    <text evidence="15">Contains 2 ubiquitin-conjugating enzyme family-like (UEV-like) regions. These regions lack the critical Cys residues required for ubiquitination but retain the ability to bind ubiquitin.</text>
</comment>
<dbReference type="GO" id="GO:0010212">
    <property type="term" value="P:response to ionizing radiation"/>
    <property type="evidence" value="ECO:0007669"/>
    <property type="project" value="UniProtKB-UniRule"/>
</dbReference>
<accession>A0A8C4R9M2</accession>
<evidence type="ECO:0000256" key="9">
    <source>
        <dbReference type="ARBA" id="ARBA00022786"/>
    </source>
</evidence>
<evidence type="ECO:0000256" key="8">
    <source>
        <dbReference type="ARBA" id="ARBA00022776"/>
    </source>
</evidence>
<dbReference type="GO" id="GO:0070552">
    <property type="term" value="C:BRISC complex"/>
    <property type="evidence" value="ECO:0007669"/>
    <property type="project" value="UniProtKB-UniRule"/>
</dbReference>
<keyword evidence="9 15" id="KW-0833">Ubl conjugation pathway</keyword>
<sequence>MSIEEILEKFSPKVRNQVDFLLRTGRTGPGTLYITDVASGCPSVTPPPCCDRFKLHIPYAGETLTWDVIFNALHPELSPDFIFGEDTDFMPNPERLLHLADWDPHEPDCLQKLLTELLEQYREHQTEHLHKCSRLLFEYNSLAEETNYGKNLEVFAGHHPPWGNQCCVRFLLHLPIDTRDLPAYLLKGFLNPTDPGEDVVLLLVTFEDIEATKVTPKLYLSQRIECALGGVSSTHTPPFPSGGCLLDYVPQVCELLSRKIQYVVQSYHKRREYIAAFLSHFGRAIVEYDAEGFTKLSLLLENDCLYCLIHIDLPIYFPRDQPVIAFQSCCHFTAARLLLQQLHKSYPYSPRWDGNEMAVRARSFFKKAVPSFLEMAMVNGTY</sequence>
<keyword evidence="7 15" id="KW-0227">DNA damage</keyword>
<evidence type="ECO:0000256" key="11">
    <source>
        <dbReference type="ARBA" id="ARBA00023204"/>
    </source>
</evidence>
<comment type="subunit">
    <text evidence="15">Component of the ARISC complex. Component of the BRCA1-A complex. Component of the BRISC complex. Binds polyubiquitin.</text>
</comment>
<evidence type="ECO:0000313" key="16">
    <source>
        <dbReference type="Ensembl" id="ENSEBUP00000026267.1"/>
    </source>
</evidence>
<reference evidence="16" key="1">
    <citation type="submission" date="2025-08" db="UniProtKB">
        <authorList>
            <consortium name="Ensembl"/>
        </authorList>
    </citation>
    <scope>IDENTIFICATION</scope>
</reference>
<dbReference type="GO" id="GO:0006302">
    <property type="term" value="P:double-strand break repair"/>
    <property type="evidence" value="ECO:0007669"/>
    <property type="project" value="UniProtKB-UniRule"/>
</dbReference>
<keyword evidence="5 15" id="KW-0053">Apoptosis</keyword>
<dbReference type="GO" id="GO:0005737">
    <property type="term" value="C:cytoplasm"/>
    <property type="evidence" value="ECO:0007669"/>
    <property type="project" value="UniProtKB-SubCell"/>
</dbReference>
<evidence type="ECO:0000256" key="4">
    <source>
        <dbReference type="ARBA" id="ARBA00022618"/>
    </source>
</evidence>
<dbReference type="GO" id="GO:0006915">
    <property type="term" value="P:apoptotic process"/>
    <property type="evidence" value="ECO:0007669"/>
    <property type="project" value="UniProtKB-UniRule"/>
</dbReference>
<protein>
    <recommendedName>
        <fullName evidence="2 15">BRISC and BRCA1-A complex member 2</fullName>
    </recommendedName>
</protein>
<dbReference type="GO" id="GO:0070531">
    <property type="term" value="C:BRCA1-A complex"/>
    <property type="evidence" value="ECO:0007669"/>
    <property type="project" value="UniProtKB-UniRule"/>
</dbReference>
<evidence type="ECO:0000256" key="1">
    <source>
        <dbReference type="ARBA" id="ARBA00004123"/>
    </source>
</evidence>
<keyword evidence="6" id="KW-0677">Repeat</keyword>
<keyword evidence="12 15" id="KW-0539">Nucleus</keyword>
<evidence type="ECO:0000256" key="10">
    <source>
        <dbReference type="ARBA" id="ARBA00022853"/>
    </source>
</evidence>
<evidence type="ECO:0000256" key="3">
    <source>
        <dbReference type="ARBA" id="ARBA00022490"/>
    </source>
</evidence>
<comment type="function">
    <text evidence="15">May play a role in homeostasis or cellular differentiation in cells of neural, epithelial and germline origins. May also act as a death receptor-associated anti-apoptotic protein, which inhibits the mitochondrial apoptotic pathway.</text>
</comment>
<dbReference type="GO" id="GO:0051301">
    <property type="term" value="P:cell division"/>
    <property type="evidence" value="ECO:0007669"/>
    <property type="project" value="UniProtKB-UniRule"/>
</dbReference>
<comment type="similarity">
    <text evidence="14 15">Belongs to the BABAM2 family.</text>
</comment>
<dbReference type="OMA" id="AGSTWRH"/>
<evidence type="ECO:0000256" key="14">
    <source>
        <dbReference type="ARBA" id="ARBA00025766"/>
    </source>
</evidence>
<organism evidence="16 17">
    <name type="scientific">Eptatretus burgeri</name>
    <name type="common">Inshore hagfish</name>
    <dbReference type="NCBI Taxonomy" id="7764"/>
    <lineage>
        <taxon>Eukaryota</taxon>
        <taxon>Metazoa</taxon>
        <taxon>Chordata</taxon>
        <taxon>Craniata</taxon>
        <taxon>Vertebrata</taxon>
        <taxon>Cyclostomata</taxon>
        <taxon>Myxini</taxon>
        <taxon>Myxiniformes</taxon>
        <taxon>Myxinidae</taxon>
        <taxon>Eptatretinae</taxon>
        <taxon>Eptatretus</taxon>
    </lineage>
</organism>
<keyword evidence="3 15" id="KW-0963">Cytoplasm</keyword>
<keyword evidence="13 15" id="KW-0131">Cell cycle</keyword>
<evidence type="ECO:0000256" key="12">
    <source>
        <dbReference type="ARBA" id="ARBA00023242"/>
    </source>
</evidence>
<keyword evidence="10 15" id="KW-0156">Chromatin regulator</keyword>
<dbReference type="PANTHER" id="PTHR15189">
    <property type="entry name" value="BRISC AND BRCA1-A COMPLEX MEMBER 2"/>
    <property type="match status" value="1"/>
</dbReference>
<evidence type="ECO:0000256" key="7">
    <source>
        <dbReference type="ARBA" id="ARBA00022763"/>
    </source>
</evidence>
<dbReference type="InterPro" id="IPR010358">
    <property type="entry name" value="BRE"/>
</dbReference>
<evidence type="ECO:0000256" key="5">
    <source>
        <dbReference type="ARBA" id="ARBA00022703"/>
    </source>
</evidence>
<keyword evidence="4 15" id="KW-0132">Cell division</keyword>
<keyword evidence="11 15" id="KW-0234">DNA repair</keyword>
<dbReference type="GeneTree" id="ENSGT00390000004208"/>
<dbReference type="Proteomes" id="UP000694388">
    <property type="component" value="Unplaced"/>
</dbReference>
<evidence type="ECO:0000256" key="15">
    <source>
        <dbReference type="RuleBase" id="RU368019"/>
    </source>
</evidence>
<keyword evidence="17" id="KW-1185">Reference proteome</keyword>
<evidence type="ECO:0000256" key="13">
    <source>
        <dbReference type="ARBA" id="ARBA00023306"/>
    </source>
</evidence>